<evidence type="ECO:0000313" key="1">
    <source>
        <dbReference type="EMBL" id="CAG8685894.1"/>
    </source>
</evidence>
<reference evidence="1" key="1">
    <citation type="submission" date="2021-06" db="EMBL/GenBank/DDBJ databases">
        <authorList>
            <person name="Kallberg Y."/>
            <person name="Tangrot J."/>
            <person name="Rosling A."/>
        </authorList>
    </citation>
    <scope>NUCLEOTIDE SEQUENCE</scope>
    <source>
        <strain evidence="1">87-6 pot B 2015</strain>
    </source>
</reference>
<evidence type="ECO:0000313" key="2">
    <source>
        <dbReference type="Proteomes" id="UP000789375"/>
    </source>
</evidence>
<dbReference type="AlphaFoldDB" id="A0A9N9ER97"/>
<dbReference type="Proteomes" id="UP000789375">
    <property type="component" value="Unassembled WGS sequence"/>
</dbReference>
<keyword evidence="2" id="KW-1185">Reference proteome</keyword>
<dbReference type="EMBL" id="CAJVPP010007258">
    <property type="protein sequence ID" value="CAG8685894.1"/>
    <property type="molecule type" value="Genomic_DNA"/>
</dbReference>
<accession>A0A9N9ER97</accession>
<feature type="non-terminal residue" evidence="1">
    <location>
        <position position="556"/>
    </location>
</feature>
<name>A0A9N9ER97_FUNMO</name>
<organism evidence="1 2">
    <name type="scientific">Funneliformis mosseae</name>
    <name type="common">Endomycorrhizal fungus</name>
    <name type="synonym">Glomus mosseae</name>
    <dbReference type="NCBI Taxonomy" id="27381"/>
    <lineage>
        <taxon>Eukaryota</taxon>
        <taxon>Fungi</taxon>
        <taxon>Fungi incertae sedis</taxon>
        <taxon>Mucoromycota</taxon>
        <taxon>Glomeromycotina</taxon>
        <taxon>Glomeromycetes</taxon>
        <taxon>Glomerales</taxon>
        <taxon>Glomeraceae</taxon>
        <taxon>Funneliformis</taxon>
    </lineage>
</organism>
<gene>
    <name evidence="1" type="ORF">FMOSSE_LOCUS13137</name>
</gene>
<comment type="caution">
    <text evidence="1">The sequence shown here is derived from an EMBL/GenBank/DDBJ whole genome shotgun (WGS) entry which is preliminary data.</text>
</comment>
<sequence>MSEENVSKLRYPEYWDRSPDTWNVNDWDIYWIEKQPHLATPHNSHLALSEEIRHLKKIHADTKHPTNKRPRMRGYGNVWFGAFINKDKENKRIWERRDKFRSLGIESQLIDRKIGIRDGLNIARKGFQVYSEMDFDDPPIISICDSDDDDDEEIPALDSVFSSVPTNIQNWRLPSGKFVKDIFAENVSRHAETLKSKGKLTAAEKATLRYSMSRIIDLSAHMRAWFSVSERQNMMKDYEEILKVSELTEDVNEFIAKVEKMVKEGNVNGAYKYCLNQHADAPARTCLYKITKIYSDFLFKVRDRNDLLDCGGEYHTEIDVIVKACTYIVEGLQNRDGIHCKWGESFCPLSQSTSYEKGRKCDVRFLSPAGIDLGEWEFAAKATPEKAIRDRCRSARINQSILNGLLSCELTDEQVNMIKVPFLQIAGVCGQLLVEGLVNGFYVVFPGSTFELPTKLAHIGKLKSTIKIFNHVMEIYENVNKMFYELHGRNLLKDIFKVDDEKSTQCKSKFIHEPWWTPKNKSQKSQVLTAIEEMESKLFIKCNKQGDDDLEFLCTR</sequence>
<proteinExistence type="predicted"/>
<protein>
    <submittedName>
        <fullName evidence="1">929_t:CDS:1</fullName>
    </submittedName>
</protein>